<accession>A0A7R9M5X6</accession>
<reference evidence="3" key="1">
    <citation type="submission" date="2020-11" db="EMBL/GenBank/DDBJ databases">
        <authorList>
            <person name="Tran Van P."/>
        </authorList>
    </citation>
    <scope>NUCLEOTIDE SEQUENCE</scope>
</reference>
<feature type="compositionally biased region" description="Polar residues" evidence="1">
    <location>
        <begin position="145"/>
        <end position="155"/>
    </location>
</feature>
<evidence type="ECO:0000256" key="1">
    <source>
        <dbReference type="SAM" id="MobiDB-lite"/>
    </source>
</evidence>
<protein>
    <submittedName>
        <fullName evidence="3">Uncharacterized protein</fullName>
    </submittedName>
</protein>
<evidence type="ECO:0000256" key="2">
    <source>
        <dbReference type="SAM" id="Phobius"/>
    </source>
</evidence>
<proteinExistence type="predicted"/>
<gene>
    <name evidence="3" type="ORF">ONB1V03_LOCUS9679</name>
</gene>
<evidence type="ECO:0000313" key="3">
    <source>
        <dbReference type="EMBL" id="CAD7653021.1"/>
    </source>
</evidence>
<dbReference type="EMBL" id="OC920994">
    <property type="protein sequence ID" value="CAD7653021.1"/>
    <property type="molecule type" value="Genomic_DNA"/>
</dbReference>
<evidence type="ECO:0000313" key="4">
    <source>
        <dbReference type="Proteomes" id="UP000728032"/>
    </source>
</evidence>
<dbReference type="Proteomes" id="UP000728032">
    <property type="component" value="Unassembled WGS sequence"/>
</dbReference>
<feature type="region of interest" description="Disordered" evidence="1">
    <location>
        <begin position="145"/>
        <end position="167"/>
    </location>
</feature>
<keyword evidence="2" id="KW-0812">Transmembrane</keyword>
<organism evidence="3">
    <name type="scientific">Oppiella nova</name>
    <dbReference type="NCBI Taxonomy" id="334625"/>
    <lineage>
        <taxon>Eukaryota</taxon>
        <taxon>Metazoa</taxon>
        <taxon>Ecdysozoa</taxon>
        <taxon>Arthropoda</taxon>
        <taxon>Chelicerata</taxon>
        <taxon>Arachnida</taxon>
        <taxon>Acari</taxon>
        <taxon>Acariformes</taxon>
        <taxon>Sarcoptiformes</taxon>
        <taxon>Oribatida</taxon>
        <taxon>Brachypylina</taxon>
        <taxon>Oppioidea</taxon>
        <taxon>Oppiidae</taxon>
        <taxon>Oppiella</taxon>
    </lineage>
</organism>
<dbReference type="AlphaFoldDB" id="A0A7R9M5X6"/>
<sequence length="167" mass="18714">MVLLLIQKLIQWSLIMCLTIVNNILIIIFGDFYKNIIDKVIKLLSHETSHENLMNDTLLRLEMTEHKLTSLQNQMVCYHKEFLEFRHQVSHGVAPGAGPSVITKPMAATMGPMAANISKMSAEYLRKSNDSGLSSQILWHLLNTNPSVDSESTGKGQCDRPSHTTGH</sequence>
<feature type="transmembrane region" description="Helical" evidence="2">
    <location>
        <begin position="12"/>
        <end position="33"/>
    </location>
</feature>
<keyword evidence="2" id="KW-0472">Membrane</keyword>
<keyword evidence="2" id="KW-1133">Transmembrane helix</keyword>
<name>A0A7R9M5X6_9ACAR</name>
<dbReference type="EMBL" id="CAJPVJ010006169">
    <property type="protein sequence ID" value="CAG2170208.1"/>
    <property type="molecule type" value="Genomic_DNA"/>
</dbReference>
<feature type="compositionally biased region" description="Basic and acidic residues" evidence="1">
    <location>
        <begin position="157"/>
        <end position="167"/>
    </location>
</feature>
<keyword evidence="4" id="KW-1185">Reference proteome</keyword>